<dbReference type="InterPro" id="IPR029016">
    <property type="entry name" value="GAF-like_dom_sf"/>
</dbReference>
<dbReference type="SMART" id="SM00086">
    <property type="entry name" value="PAC"/>
    <property type="match status" value="2"/>
</dbReference>
<dbReference type="PANTHER" id="PTHR44757:SF2">
    <property type="entry name" value="BIOFILM ARCHITECTURE MAINTENANCE PROTEIN MBAA"/>
    <property type="match status" value="1"/>
</dbReference>
<dbReference type="InterPro" id="IPR000014">
    <property type="entry name" value="PAS"/>
</dbReference>
<dbReference type="SUPFAM" id="SSF55073">
    <property type="entry name" value="Nucleotide cyclase"/>
    <property type="match status" value="1"/>
</dbReference>
<gene>
    <name evidence="4" type="ORF">ON753_18780</name>
</gene>
<dbReference type="NCBIfam" id="TIGR00229">
    <property type="entry name" value="sensory_box"/>
    <property type="match status" value="2"/>
</dbReference>
<dbReference type="SMART" id="SM00091">
    <property type="entry name" value="PAS"/>
    <property type="match status" value="3"/>
</dbReference>
<dbReference type="CDD" id="cd01949">
    <property type="entry name" value="GGDEF"/>
    <property type="match status" value="1"/>
</dbReference>
<dbReference type="NCBIfam" id="TIGR00254">
    <property type="entry name" value="GGDEF"/>
    <property type="match status" value="1"/>
</dbReference>
<dbReference type="InterPro" id="IPR043128">
    <property type="entry name" value="Rev_trsase/Diguanyl_cyclase"/>
</dbReference>
<dbReference type="InterPro" id="IPR052155">
    <property type="entry name" value="Biofilm_reg_signaling"/>
</dbReference>
<feature type="domain" description="PAC" evidence="2">
    <location>
        <begin position="257"/>
        <end position="308"/>
    </location>
</feature>
<keyword evidence="5" id="KW-1185">Reference proteome</keyword>
<dbReference type="Pfam" id="PF12860">
    <property type="entry name" value="PAS_7"/>
    <property type="match status" value="2"/>
</dbReference>
<dbReference type="PROSITE" id="PS50112">
    <property type="entry name" value="PAS"/>
    <property type="match status" value="2"/>
</dbReference>
<organism evidence="4 5">
    <name type="scientific">Roseibium salinum</name>
    <dbReference type="NCBI Taxonomy" id="1604349"/>
    <lineage>
        <taxon>Bacteria</taxon>
        <taxon>Pseudomonadati</taxon>
        <taxon>Pseudomonadota</taxon>
        <taxon>Alphaproteobacteria</taxon>
        <taxon>Hyphomicrobiales</taxon>
        <taxon>Stappiaceae</taxon>
        <taxon>Roseibium</taxon>
    </lineage>
</organism>
<accession>A0ABT3R545</accession>
<dbReference type="InterPro" id="IPR029787">
    <property type="entry name" value="Nucleotide_cyclase"/>
</dbReference>
<evidence type="ECO:0000313" key="4">
    <source>
        <dbReference type="EMBL" id="MCX2724392.1"/>
    </source>
</evidence>
<dbReference type="Proteomes" id="UP001300261">
    <property type="component" value="Unassembled WGS sequence"/>
</dbReference>
<dbReference type="InterPro" id="IPR003018">
    <property type="entry name" value="GAF"/>
</dbReference>
<feature type="domain" description="GGDEF" evidence="3">
    <location>
        <begin position="727"/>
        <end position="859"/>
    </location>
</feature>
<comment type="caution">
    <text evidence="4">The sequence shown here is derived from an EMBL/GenBank/DDBJ whole genome shotgun (WGS) entry which is preliminary data.</text>
</comment>
<protein>
    <submittedName>
        <fullName evidence="4">PAS-domain containing protein</fullName>
    </submittedName>
</protein>
<dbReference type="InterPro" id="IPR035965">
    <property type="entry name" value="PAS-like_dom_sf"/>
</dbReference>
<dbReference type="PANTHER" id="PTHR44757">
    <property type="entry name" value="DIGUANYLATE CYCLASE DGCP"/>
    <property type="match status" value="1"/>
</dbReference>
<dbReference type="CDD" id="cd00130">
    <property type="entry name" value="PAS"/>
    <property type="match status" value="1"/>
</dbReference>
<reference evidence="4 5" key="1">
    <citation type="journal article" date="2016" name="Int. J. Syst. Evol. Microbiol.">
        <title>Labrenzia salina sp. nov., isolated from the rhizosphere of the halophyte Arthrocnemum macrostachyum.</title>
        <authorList>
            <person name="Camacho M."/>
            <person name="Redondo-Gomez S."/>
            <person name="Rodriguez-Llorente I."/>
            <person name="Rohde M."/>
            <person name="Sproer C."/>
            <person name="Schumann P."/>
            <person name="Klenk H.P."/>
            <person name="Montero-Calasanz M.D.C."/>
        </authorList>
    </citation>
    <scope>NUCLEOTIDE SEQUENCE [LARGE SCALE GENOMIC DNA]</scope>
    <source>
        <strain evidence="4 5">DSM 29163</strain>
    </source>
</reference>
<dbReference type="SMART" id="SM00065">
    <property type="entry name" value="GAF"/>
    <property type="match status" value="1"/>
</dbReference>
<sequence length="867" mass="95791">MQIAQEPAEIERLDALNALQILRSERLPEYDAVVEVVAALFNCPIALISLVGEDEQWFKARYGLDLESTPRDISFCHHAIMSNDLMVVPDTLADPRFRTNPQVTGAPHIRFYAGCPLSLDGRNRLGTLCVMGTTPLTPSKDQLKQLRRLGTVVEGLAKSHRAQMETRSALVRAKEDHRQAACESDLLEEIAIVSGVGGWDADLAANTVTWTGKTREIHEVGPDFVPDPDLILTFYPDDAGKALRDAVRRAIESGEDWDMELPFVSATGCEKWVRSAGRPVREEGRTVRLVGAIQDITDRKQSEQAVRHSEAVHRATLEAVSEGILLLNRSGRVEACNPAAASLLGCAPKDLKGRMVDDLEFGLQCQLKGCFTTCSPLALAAAAPEEVGNLVAKLTRSGDDQQVWLRITAKAFGTNADFGLDGVVVSLTDITSTKSQADRLQVIFDNLPGGLVYFDDDRRLAICNGDYQRLLQLPQHFIDEKAHLVEVMSYLAHRGDYGPGDPAEIIKSRIALFDRPDPHVDERLTPAGTVLEIRGTSLPRGGIVTSFYDITERKRMEEQLAEEERVARLRSEELEAVLANMRQGVSVFDQNGRLILWNQQYVDLCGKPDGELRTGVSLIELTEAEKSRGEFTGDVREYVTDLLIRLSSGEVVSSKFAHPNGRIILAVHAPMPGGGWIATHEDITSRELAAARISYAAHHDALTGLANRALFNTTLAEALNYVRVHRRRGNLVLLDLDRFKPVNDTYGHDAGDELLKQVAQRLRDCVRASDLVARLGGDEFAIVLRDTGPDSAAEVAERIVQKLRAPFDVLGHRLHISTSIGIASIGEDDKEINEVIKKADIALYDVKNSGRNDYRFFRARKRKLVHG</sequence>
<dbReference type="InterPro" id="IPR000160">
    <property type="entry name" value="GGDEF_dom"/>
</dbReference>
<evidence type="ECO:0000313" key="5">
    <source>
        <dbReference type="Proteomes" id="UP001300261"/>
    </source>
</evidence>
<dbReference type="Pfam" id="PF01590">
    <property type="entry name" value="GAF"/>
    <property type="match status" value="1"/>
</dbReference>
<dbReference type="InterPro" id="IPR013655">
    <property type="entry name" value="PAS_fold_3"/>
</dbReference>
<dbReference type="Pfam" id="PF08447">
    <property type="entry name" value="PAS_3"/>
    <property type="match status" value="1"/>
</dbReference>
<feature type="domain" description="PAS" evidence="1">
    <location>
        <begin position="309"/>
        <end position="354"/>
    </location>
</feature>
<evidence type="ECO:0000259" key="2">
    <source>
        <dbReference type="PROSITE" id="PS50113"/>
    </source>
</evidence>
<proteinExistence type="predicted"/>
<dbReference type="SUPFAM" id="SSF55781">
    <property type="entry name" value="GAF domain-like"/>
    <property type="match status" value="1"/>
</dbReference>
<evidence type="ECO:0000259" key="1">
    <source>
        <dbReference type="PROSITE" id="PS50112"/>
    </source>
</evidence>
<dbReference type="Pfam" id="PF13188">
    <property type="entry name" value="PAS_8"/>
    <property type="match status" value="1"/>
</dbReference>
<dbReference type="Gene3D" id="3.30.450.40">
    <property type="match status" value="1"/>
</dbReference>
<dbReference type="PROSITE" id="PS50113">
    <property type="entry name" value="PAC"/>
    <property type="match status" value="1"/>
</dbReference>
<dbReference type="Gene3D" id="3.30.450.20">
    <property type="entry name" value="PAS domain"/>
    <property type="match status" value="4"/>
</dbReference>
<dbReference type="EMBL" id="JAPEVI010000003">
    <property type="protein sequence ID" value="MCX2724392.1"/>
    <property type="molecule type" value="Genomic_DNA"/>
</dbReference>
<dbReference type="SUPFAM" id="SSF55785">
    <property type="entry name" value="PYP-like sensor domain (PAS domain)"/>
    <property type="match status" value="3"/>
</dbReference>
<dbReference type="PROSITE" id="PS50887">
    <property type="entry name" value="GGDEF"/>
    <property type="match status" value="1"/>
</dbReference>
<feature type="domain" description="PAS" evidence="1">
    <location>
        <begin position="570"/>
        <end position="612"/>
    </location>
</feature>
<dbReference type="Gene3D" id="3.30.70.270">
    <property type="match status" value="1"/>
</dbReference>
<dbReference type="InterPro" id="IPR000700">
    <property type="entry name" value="PAS-assoc_C"/>
</dbReference>
<dbReference type="Pfam" id="PF00990">
    <property type="entry name" value="GGDEF"/>
    <property type="match status" value="1"/>
</dbReference>
<dbReference type="RefSeq" id="WP_265964349.1">
    <property type="nucleotide sequence ID" value="NZ_JAPEVI010000003.1"/>
</dbReference>
<evidence type="ECO:0000259" key="3">
    <source>
        <dbReference type="PROSITE" id="PS50887"/>
    </source>
</evidence>
<name>A0ABT3R545_9HYPH</name>
<dbReference type="SMART" id="SM00267">
    <property type="entry name" value="GGDEF"/>
    <property type="match status" value="1"/>
</dbReference>
<dbReference type="Gene3D" id="2.10.70.100">
    <property type="match status" value="1"/>
</dbReference>
<dbReference type="InterPro" id="IPR001610">
    <property type="entry name" value="PAC"/>
</dbReference>